<sequence>MTDGHDDWRPGGRGHEAWFGAASHADAAALAGVIAALLPPGAVLPDIEVRRTGIRVGLRDRDLREAVSGAARTLGLTADPQVLQRVGLQIDSEDPDRVTPFWQAAAQLTDTGDGALVDDLHRRPTLAFARAAGTSALRNRFHLDVCHPDPQGDAVAAALAAGGREAFTSQWYSTLADPDGNEVDLVPGGPWEGESTADWHTLFGAMVCYPANTAGAAAAFAATAAGLADAAGIDLMIDLRPEGVVLDSGKDQWEEVAGFPDLAAAVQRAARDTGLVADNRRLRFVQLALDAVDIPVVREFWRVVLGYEQAPNQDFFDLFDPRQLNPVLFLQRMDAADVERLRQPGRIRLDLQVPADQLAARIDLAVAAGGRIIERDPAGLRHRLADPEGNELILRVAR</sequence>
<protein>
    <submittedName>
        <fullName evidence="4">VOC family protein</fullName>
    </submittedName>
</protein>
<dbReference type="RefSeq" id="WP_353649333.1">
    <property type="nucleotide sequence ID" value="NZ_CP159218.1"/>
</dbReference>
<dbReference type="Gene3D" id="3.10.180.10">
    <property type="entry name" value="2,3-Dihydroxybiphenyl 1,2-Dioxygenase, domain 1"/>
    <property type="match status" value="2"/>
</dbReference>
<evidence type="ECO:0000313" key="4">
    <source>
        <dbReference type="EMBL" id="XCG63718.1"/>
    </source>
</evidence>
<dbReference type="InterPro" id="IPR029068">
    <property type="entry name" value="Glyas_Bleomycin-R_OHBP_Dase"/>
</dbReference>
<dbReference type="PROSITE" id="PS00820">
    <property type="entry name" value="GLUCOAMYLASE"/>
    <property type="match status" value="1"/>
</dbReference>
<proteinExistence type="predicted"/>
<dbReference type="InterPro" id="IPR041581">
    <property type="entry name" value="Glyoxalase_6"/>
</dbReference>
<feature type="domain" description="Glyoxalase-like" evidence="3">
    <location>
        <begin position="286"/>
        <end position="392"/>
    </location>
</feature>
<feature type="domain" description="Glyoxalase-like" evidence="3">
    <location>
        <begin position="90"/>
        <end position="186"/>
    </location>
</feature>
<dbReference type="PANTHER" id="PTHR35908:SF1">
    <property type="entry name" value="CONSERVED PROTEIN"/>
    <property type="match status" value="1"/>
</dbReference>
<reference evidence="4" key="1">
    <citation type="submission" date="2024-05" db="EMBL/GenBank/DDBJ databases">
        <authorList>
            <person name="Cai S.Y."/>
            <person name="Jin L.M."/>
            <person name="Li H.R."/>
        </authorList>
    </citation>
    <scope>NUCLEOTIDE SEQUENCE</scope>
    <source>
        <strain evidence="4">A5-74</strain>
    </source>
</reference>
<keyword evidence="1" id="KW-0378">Hydrolase</keyword>
<dbReference type="CDD" id="cd06587">
    <property type="entry name" value="VOC"/>
    <property type="match status" value="1"/>
</dbReference>
<accession>A0AAU8DR86</accession>
<dbReference type="SUPFAM" id="SSF54593">
    <property type="entry name" value="Glyoxalase/Bleomycin resistance protein/Dihydroxybiphenyl dioxygenase"/>
    <property type="match status" value="1"/>
</dbReference>
<dbReference type="PANTHER" id="PTHR35908">
    <property type="entry name" value="HYPOTHETICAL FUSION PROTEIN"/>
    <property type="match status" value="1"/>
</dbReference>
<evidence type="ECO:0000256" key="1">
    <source>
        <dbReference type="ARBA" id="ARBA00022801"/>
    </source>
</evidence>
<dbReference type="InterPro" id="IPR046966">
    <property type="entry name" value="Glucoamylase_active_site"/>
</dbReference>
<dbReference type="AlphaFoldDB" id="A0AAU8DR86"/>
<dbReference type="EMBL" id="CP159218">
    <property type="protein sequence ID" value="XCG63718.1"/>
    <property type="molecule type" value="Genomic_DNA"/>
</dbReference>
<dbReference type="Pfam" id="PF18029">
    <property type="entry name" value="Glyoxalase_6"/>
    <property type="match status" value="2"/>
</dbReference>
<dbReference type="GO" id="GO:0016798">
    <property type="term" value="F:hydrolase activity, acting on glycosyl bonds"/>
    <property type="evidence" value="ECO:0007669"/>
    <property type="project" value="UniProtKB-KW"/>
</dbReference>
<evidence type="ECO:0000259" key="3">
    <source>
        <dbReference type="Pfam" id="PF18029"/>
    </source>
</evidence>
<gene>
    <name evidence="4" type="ORF">ABLG96_21460</name>
</gene>
<organism evidence="4">
    <name type="scientific">Nakamurella sp. A5-74</name>
    <dbReference type="NCBI Taxonomy" id="3158264"/>
    <lineage>
        <taxon>Bacteria</taxon>
        <taxon>Bacillati</taxon>
        <taxon>Actinomycetota</taxon>
        <taxon>Actinomycetes</taxon>
        <taxon>Nakamurellales</taxon>
        <taxon>Nakamurellaceae</taxon>
        <taxon>Nakamurella</taxon>
    </lineage>
</organism>
<name>A0AAU8DR86_9ACTN</name>
<keyword evidence="2" id="KW-0326">Glycosidase</keyword>
<evidence type="ECO:0000256" key="2">
    <source>
        <dbReference type="ARBA" id="ARBA00023295"/>
    </source>
</evidence>